<feature type="domain" description="RNA-binding S4" evidence="6">
    <location>
        <begin position="1"/>
        <end position="61"/>
    </location>
</feature>
<dbReference type="InterPro" id="IPR000748">
    <property type="entry name" value="PsdUridine_synth_RsuA/RluB/E/F"/>
</dbReference>
<evidence type="ECO:0000256" key="5">
    <source>
        <dbReference type="RuleBase" id="RU003887"/>
    </source>
</evidence>
<dbReference type="FunFam" id="3.30.70.1560:FF:000001">
    <property type="entry name" value="Pseudouridine synthase"/>
    <property type="match status" value="1"/>
</dbReference>
<dbReference type="RefSeq" id="WP_073146306.1">
    <property type="nucleotide sequence ID" value="NZ_FRAG01000001.1"/>
</dbReference>
<keyword evidence="3 5" id="KW-0413">Isomerase</keyword>
<dbReference type="GO" id="GO:0120159">
    <property type="term" value="F:rRNA pseudouridine synthase activity"/>
    <property type="evidence" value="ECO:0007669"/>
    <property type="project" value="UniProtKB-ARBA"/>
</dbReference>
<dbReference type="Gene3D" id="3.30.70.580">
    <property type="entry name" value="Pseudouridine synthase I, catalytic domain, N-terminal subdomain"/>
    <property type="match status" value="1"/>
</dbReference>
<dbReference type="STRING" id="1121301.SAMN02745912_00062"/>
<dbReference type="NCBIfam" id="TIGR00093">
    <property type="entry name" value="pseudouridine synthase"/>
    <property type="match status" value="1"/>
</dbReference>
<dbReference type="OrthoDB" id="9807213at2"/>
<dbReference type="Gene3D" id="3.10.290.10">
    <property type="entry name" value="RNA-binding S4 domain"/>
    <property type="match status" value="1"/>
</dbReference>
<keyword evidence="8" id="KW-1185">Reference proteome</keyword>
<name>A0A1M6JNC2_PARC5</name>
<dbReference type="PROSITE" id="PS01149">
    <property type="entry name" value="PSI_RSU"/>
    <property type="match status" value="1"/>
</dbReference>
<evidence type="ECO:0000256" key="1">
    <source>
        <dbReference type="ARBA" id="ARBA00008348"/>
    </source>
</evidence>
<dbReference type="PANTHER" id="PTHR47683:SF2">
    <property type="entry name" value="RNA-BINDING S4 DOMAIN-CONTAINING PROTEIN"/>
    <property type="match status" value="1"/>
</dbReference>
<evidence type="ECO:0000256" key="4">
    <source>
        <dbReference type="PROSITE-ProRule" id="PRU00182"/>
    </source>
</evidence>
<dbReference type="PROSITE" id="PS50889">
    <property type="entry name" value="S4"/>
    <property type="match status" value="1"/>
</dbReference>
<dbReference type="SMART" id="SM00363">
    <property type="entry name" value="S4"/>
    <property type="match status" value="1"/>
</dbReference>
<evidence type="ECO:0000256" key="2">
    <source>
        <dbReference type="ARBA" id="ARBA00022884"/>
    </source>
</evidence>
<sequence>MRLQKFISLAGVASRRKAEEYIKMGRVKVNGKIIKEMGVKINPEADRVSLDNRDIKILDNKIYIALNKPKGYITTSSDQFNRPTVLDLLKGVSERIYPVGRLDYNTSGLLLLTNDGELTHRITHPSSHIYKTYVSKIKGIISSKEMSRFEKGLNIGGYVTAPAKIELLKEYRNNCLVEIIIYEGKNRQIRRMMDVLGHPVITLKRISIGKIHIDNLPEGKWRYLTKEEIKYLKSL</sequence>
<dbReference type="InterPro" id="IPR020103">
    <property type="entry name" value="PsdUridine_synth_cat_dom_sf"/>
</dbReference>
<dbReference type="Pfam" id="PF01479">
    <property type="entry name" value="S4"/>
    <property type="match status" value="1"/>
</dbReference>
<dbReference type="AlphaFoldDB" id="A0A1M6JNC2"/>
<organism evidence="7 8">
    <name type="scientific">Paramaledivibacter caminithermalis (strain DSM 15212 / CIP 107654 / DViRD3)</name>
    <name type="common">Clostridium caminithermale</name>
    <dbReference type="NCBI Taxonomy" id="1121301"/>
    <lineage>
        <taxon>Bacteria</taxon>
        <taxon>Bacillati</taxon>
        <taxon>Bacillota</taxon>
        <taxon>Clostridia</taxon>
        <taxon>Peptostreptococcales</taxon>
        <taxon>Caminicellaceae</taxon>
        <taxon>Paramaledivibacter</taxon>
    </lineage>
</organism>
<evidence type="ECO:0000313" key="7">
    <source>
        <dbReference type="EMBL" id="SHJ48211.1"/>
    </source>
</evidence>
<evidence type="ECO:0000259" key="6">
    <source>
        <dbReference type="SMART" id="SM00363"/>
    </source>
</evidence>
<evidence type="ECO:0000313" key="8">
    <source>
        <dbReference type="Proteomes" id="UP000184465"/>
    </source>
</evidence>
<proteinExistence type="inferred from homology"/>
<dbReference type="EC" id="5.4.99.-" evidence="5"/>
<dbReference type="PANTHER" id="PTHR47683">
    <property type="entry name" value="PSEUDOURIDINE SYNTHASE FAMILY PROTEIN-RELATED"/>
    <property type="match status" value="1"/>
</dbReference>
<dbReference type="EMBL" id="FRAG01000001">
    <property type="protein sequence ID" value="SHJ48211.1"/>
    <property type="molecule type" value="Genomic_DNA"/>
</dbReference>
<dbReference type="InterPro" id="IPR050343">
    <property type="entry name" value="RsuA_PseudoU_synthase"/>
</dbReference>
<dbReference type="FunFam" id="3.10.290.10:FF:000003">
    <property type="entry name" value="Pseudouridine synthase"/>
    <property type="match status" value="1"/>
</dbReference>
<dbReference type="SUPFAM" id="SSF55174">
    <property type="entry name" value="Alpha-L RNA-binding motif"/>
    <property type="match status" value="1"/>
</dbReference>
<dbReference type="GO" id="GO:0005829">
    <property type="term" value="C:cytosol"/>
    <property type="evidence" value="ECO:0007669"/>
    <property type="project" value="UniProtKB-ARBA"/>
</dbReference>
<dbReference type="InterPro" id="IPR020094">
    <property type="entry name" value="TruA/RsuA/RluB/E/F_N"/>
</dbReference>
<dbReference type="InterPro" id="IPR042092">
    <property type="entry name" value="PsdUridine_s_RsuA/RluB/E/F_cat"/>
</dbReference>
<dbReference type="Pfam" id="PF00849">
    <property type="entry name" value="PseudoU_synth_2"/>
    <property type="match status" value="1"/>
</dbReference>
<dbReference type="InterPro" id="IPR018496">
    <property type="entry name" value="PsdUridine_synth_RsuA/RluB_CS"/>
</dbReference>
<reference evidence="7 8" key="1">
    <citation type="submission" date="2016-11" db="EMBL/GenBank/DDBJ databases">
        <authorList>
            <person name="Jaros S."/>
            <person name="Januszkiewicz K."/>
            <person name="Wedrychowicz H."/>
        </authorList>
    </citation>
    <scope>NUCLEOTIDE SEQUENCE [LARGE SCALE GENOMIC DNA]</scope>
    <source>
        <strain evidence="7 8">DSM 15212</strain>
    </source>
</reference>
<dbReference type="SUPFAM" id="SSF55120">
    <property type="entry name" value="Pseudouridine synthase"/>
    <property type="match status" value="1"/>
</dbReference>
<dbReference type="GO" id="GO:0000455">
    <property type="term" value="P:enzyme-directed rRNA pseudouridine synthesis"/>
    <property type="evidence" value="ECO:0007669"/>
    <property type="project" value="UniProtKB-ARBA"/>
</dbReference>
<dbReference type="Gene3D" id="3.30.70.1560">
    <property type="entry name" value="Alpha-L RNA-binding motif"/>
    <property type="match status" value="1"/>
</dbReference>
<dbReference type="InterPro" id="IPR036986">
    <property type="entry name" value="S4_RNA-bd_sf"/>
</dbReference>
<dbReference type="GO" id="GO:0003723">
    <property type="term" value="F:RNA binding"/>
    <property type="evidence" value="ECO:0007669"/>
    <property type="project" value="UniProtKB-KW"/>
</dbReference>
<evidence type="ECO:0000256" key="3">
    <source>
        <dbReference type="ARBA" id="ARBA00023235"/>
    </source>
</evidence>
<dbReference type="InterPro" id="IPR006145">
    <property type="entry name" value="PsdUridine_synth_RsuA/RluA"/>
</dbReference>
<dbReference type="CDD" id="cd00165">
    <property type="entry name" value="S4"/>
    <property type="match status" value="1"/>
</dbReference>
<comment type="similarity">
    <text evidence="1 5">Belongs to the pseudouridine synthase RsuA family.</text>
</comment>
<protein>
    <recommendedName>
        <fullName evidence="5">Pseudouridine synthase</fullName>
        <ecNumber evidence="5">5.4.99.-</ecNumber>
    </recommendedName>
</protein>
<gene>
    <name evidence="7" type="ORF">SAMN02745912_00062</name>
</gene>
<dbReference type="Proteomes" id="UP000184465">
    <property type="component" value="Unassembled WGS sequence"/>
</dbReference>
<accession>A0A1M6JNC2</accession>
<dbReference type="InterPro" id="IPR002942">
    <property type="entry name" value="S4_RNA-bd"/>
</dbReference>
<dbReference type="CDD" id="cd02870">
    <property type="entry name" value="PseudoU_synth_RsuA_like"/>
    <property type="match status" value="1"/>
</dbReference>
<keyword evidence="2 4" id="KW-0694">RNA-binding</keyword>